<evidence type="ECO:0000313" key="2">
    <source>
        <dbReference type="Proteomes" id="UP000789405"/>
    </source>
</evidence>
<dbReference type="EMBL" id="CAJVPY010007441">
    <property type="protein sequence ID" value="CAG8680611.1"/>
    <property type="molecule type" value="Genomic_DNA"/>
</dbReference>
<evidence type="ECO:0000313" key="1">
    <source>
        <dbReference type="EMBL" id="CAG8680611.1"/>
    </source>
</evidence>
<dbReference type="OrthoDB" id="2378260at2759"/>
<gene>
    <name evidence="1" type="ORF">DERYTH_LOCUS11782</name>
</gene>
<name>A0A9N9EMT4_9GLOM</name>
<reference evidence="1" key="1">
    <citation type="submission" date="2021-06" db="EMBL/GenBank/DDBJ databases">
        <authorList>
            <person name="Kallberg Y."/>
            <person name="Tangrot J."/>
            <person name="Rosling A."/>
        </authorList>
    </citation>
    <scope>NUCLEOTIDE SEQUENCE</scope>
    <source>
        <strain evidence="1">MA453B</strain>
    </source>
</reference>
<sequence length="121" mass="14104">MEGRNKNRLFENLGGYNKLNKKIKAFSITAQAWHIKYIKEKLNSKKPLVSYPILITIDEEQMQTEECSMKKEELIIVIKSLIGSLNETNRPQFKGLKTKKKEELLVILQQVQDLINDNEID</sequence>
<dbReference type="AlphaFoldDB" id="A0A9N9EMT4"/>
<accession>A0A9N9EMT4</accession>
<keyword evidence="2" id="KW-1185">Reference proteome</keyword>
<proteinExistence type="predicted"/>
<comment type="caution">
    <text evidence="1">The sequence shown here is derived from an EMBL/GenBank/DDBJ whole genome shotgun (WGS) entry which is preliminary data.</text>
</comment>
<dbReference type="Proteomes" id="UP000789405">
    <property type="component" value="Unassembled WGS sequence"/>
</dbReference>
<protein>
    <submittedName>
        <fullName evidence="1">7792_t:CDS:1</fullName>
    </submittedName>
</protein>
<organism evidence="1 2">
    <name type="scientific">Dentiscutata erythropus</name>
    <dbReference type="NCBI Taxonomy" id="1348616"/>
    <lineage>
        <taxon>Eukaryota</taxon>
        <taxon>Fungi</taxon>
        <taxon>Fungi incertae sedis</taxon>
        <taxon>Mucoromycota</taxon>
        <taxon>Glomeromycotina</taxon>
        <taxon>Glomeromycetes</taxon>
        <taxon>Diversisporales</taxon>
        <taxon>Gigasporaceae</taxon>
        <taxon>Dentiscutata</taxon>
    </lineage>
</organism>